<keyword evidence="2 5" id="KW-0808">Transferase</keyword>
<dbReference type="PANTHER" id="PTHR10815">
    <property type="entry name" value="METHYLATED-DNA--PROTEIN-CYSTEINE METHYLTRANSFERASE"/>
    <property type="match status" value="1"/>
</dbReference>
<dbReference type="RefSeq" id="WP_217334327.1">
    <property type="nucleotide sequence ID" value="NZ_JAHQZT010000006.1"/>
</dbReference>
<dbReference type="PANTHER" id="PTHR10815:SF5">
    <property type="entry name" value="METHYLATED-DNA--PROTEIN-CYSTEINE METHYLTRANSFERASE"/>
    <property type="match status" value="1"/>
</dbReference>
<gene>
    <name evidence="5" type="ORF">KTN04_06045</name>
</gene>
<evidence type="ECO:0000256" key="1">
    <source>
        <dbReference type="ARBA" id="ARBA00022490"/>
    </source>
</evidence>
<evidence type="ECO:0000313" key="5">
    <source>
        <dbReference type="EMBL" id="MBV0932898.1"/>
    </source>
</evidence>
<organism evidence="5 6">
    <name type="scientific">Marinobacterium weihaiense</name>
    <dbReference type="NCBI Taxonomy" id="2851016"/>
    <lineage>
        <taxon>Bacteria</taxon>
        <taxon>Pseudomonadati</taxon>
        <taxon>Pseudomonadota</taxon>
        <taxon>Gammaproteobacteria</taxon>
        <taxon>Oceanospirillales</taxon>
        <taxon>Oceanospirillaceae</taxon>
        <taxon>Marinobacterium</taxon>
    </lineage>
</organism>
<evidence type="ECO:0000259" key="4">
    <source>
        <dbReference type="Pfam" id="PF02870"/>
    </source>
</evidence>
<keyword evidence="2" id="KW-0227">DNA damage</keyword>
<dbReference type="EC" id="2.1.1.63" evidence="2"/>
<comment type="function">
    <text evidence="2">Involved in the cellular defense against the biological effects of O6-methylguanine (O6-MeG) and O4-methylthymine (O4-MeT) in DNA. Repairs the methylated nucleobase in DNA by stoichiometrically transferring the methyl group to a cysteine residue in the enzyme. This is a suicide reaction: the enzyme is irreversibly inactivated.</text>
</comment>
<accession>A0ABS6M9E3</accession>
<dbReference type="GO" id="GO:0003908">
    <property type="term" value="F:methylated-DNA-[protein]-cysteine S-methyltransferase activity"/>
    <property type="evidence" value="ECO:0007669"/>
    <property type="project" value="UniProtKB-EC"/>
</dbReference>
<reference evidence="5 6" key="1">
    <citation type="submission" date="2021-06" db="EMBL/GenBank/DDBJ databases">
        <title>Bacterium isolated from marine sediment.</title>
        <authorList>
            <person name="Zhu K.-L."/>
            <person name="Du Z.-J."/>
            <person name="Liang Q.-Y."/>
        </authorList>
    </citation>
    <scope>NUCLEOTIDE SEQUENCE [LARGE SCALE GENOMIC DNA]</scope>
    <source>
        <strain evidence="5 6">A346</strain>
    </source>
</reference>
<dbReference type="Pfam" id="PF02870">
    <property type="entry name" value="Methyltransf_1N"/>
    <property type="match status" value="1"/>
</dbReference>
<feature type="domain" description="Methylated-DNA-[protein]-cysteine S-methyltransferase DNA binding" evidence="3">
    <location>
        <begin position="73"/>
        <end position="153"/>
    </location>
</feature>
<dbReference type="Pfam" id="PF01035">
    <property type="entry name" value="DNA_binding_1"/>
    <property type="match status" value="1"/>
</dbReference>
<proteinExistence type="inferred from homology"/>
<feature type="active site" description="Nucleophile; methyl group acceptor" evidence="2">
    <location>
        <position position="124"/>
    </location>
</feature>
<dbReference type="Proteomes" id="UP000755551">
    <property type="component" value="Unassembled WGS sequence"/>
</dbReference>
<dbReference type="HAMAP" id="MF_00772">
    <property type="entry name" value="OGT"/>
    <property type="match status" value="1"/>
</dbReference>
<comment type="subcellular location">
    <subcellularLocation>
        <location evidence="2">Cytoplasm</location>
    </subcellularLocation>
</comment>
<keyword evidence="1 2" id="KW-0963">Cytoplasm</keyword>
<sequence>MIHTHVMFNTPVGPITLQADNQGLCRVDFGQRAPAGTDEPSHPVLKRACDQLSDYFHGLRTAFDLPLNPVGTPFQGEVWTALQQIPHGQTRSYAGIARMIERPKAFRAVGMANNRNPISIIIPCHRVVGSDGSLIGYGGGLEIKLKLLQLEQVPLQLHEQLPQCRVCPEAVDNPP</sequence>
<evidence type="ECO:0000256" key="2">
    <source>
        <dbReference type="HAMAP-Rule" id="MF_00772"/>
    </source>
</evidence>
<comment type="caution">
    <text evidence="5">The sequence shown here is derived from an EMBL/GenBank/DDBJ whole genome shotgun (WGS) entry which is preliminary data.</text>
</comment>
<dbReference type="PROSITE" id="PS00374">
    <property type="entry name" value="MGMT"/>
    <property type="match status" value="1"/>
</dbReference>
<dbReference type="CDD" id="cd06445">
    <property type="entry name" value="ATase"/>
    <property type="match status" value="1"/>
</dbReference>
<feature type="domain" description="Methylguanine DNA methyltransferase ribonuclease-like" evidence="4">
    <location>
        <begin position="8"/>
        <end position="68"/>
    </location>
</feature>
<evidence type="ECO:0000313" key="6">
    <source>
        <dbReference type="Proteomes" id="UP000755551"/>
    </source>
</evidence>
<dbReference type="InterPro" id="IPR008332">
    <property type="entry name" value="MethylG_MeTrfase_N"/>
</dbReference>
<name>A0ABS6M9E3_9GAMM</name>
<keyword evidence="6" id="KW-1185">Reference proteome</keyword>
<comment type="similarity">
    <text evidence="2">Belongs to the MGMT family.</text>
</comment>
<keyword evidence="2" id="KW-0234">DNA repair</keyword>
<comment type="miscellaneous">
    <text evidence="2">This enzyme catalyzes only one turnover and therefore is not strictly catalytic. According to one definition, an enzyme is a biocatalyst that acts repeatedly and over many reaction cycles.</text>
</comment>
<dbReference type="InterPro" id="IPR001497">
    <property type="entry name" value="MethylDNA_cys_MeTrfase_AS"/>
</dbReference>
<dbReference type="InterPro" id="IPR014048">
    <property type="entry name" value="MethylDNA_cys_MeTrfase_DNA-bd"/>
</dbReference>
<evidence type="ECO:0000259" key="3">
    <source>
        <dbReference type="Pfam" id="PF01035"/>
    </source>
</evidence>
<comment type="catalytic activity">
    <reaction evidence="2">
        <text>a 4-O-methyl-thymidine in DNA + L-cysteinyl-[protein] = a thymidine in DNA + S-methyl-L-cysteinyl-[protein]</text>
        <dbReference type="Rhea" id="RHEA:53428"/>
        <dbReference type="Rhea" id="RHEA-COMP:10131"/>
        <dbReference type="Rhea" id="RHEA-COMP:10132"/>
        <dbReference type="Rhea" id="RHEA-COMP:13555"/>
        <dbReference type="Rhea" id="RHEA-COMP:13556"/>
        <dbReference type="ChEBI" id="CHEBI:29950"/>
        <dbReference type="ChEBI" id="CHEBI:82612"/>
        <dbReference type="ChEBI" id="CHEBI:137386"/>
        <dbReference type="ChEBI" id="CHEBI:137387"/>
        <dbReference type="EC" id="2.1.1.63"/>
    </reaction>
</comment>
<protein>
    <recommendedName>
        <fullName evidence="2">Methylated-DNA--protein-cysteine methyltransferase</fullName>
        <ecNumber evidence="2">2.1.1.63</ecNumber>
    </recommendedName>
    <alternativeName>
        <fullName evidence="2">6-O-methylguanine-DNA methyltransferase</fullName>
        <shortName evidence="2">MGMT</shortName>
    </alternativeName>
    <alternativeName>
        <fullName evidence="2">O-6-methylguanine-DNA-alkyltransferase</fullName>
    </alternativeName>
</protein>
<dbReference type="InterPro" id="IPR023546">
    <property type="entry name" value="MGMT"/>
</dbReference>
<comment type="catalytic activity">
    <reaction evidence="2">
        <text>a 6-O-methyl-2'-deoxyguanosine in DNA + L-cysteinyl-[protein] = S-methyl-L-cysteinyl-[protein] + a 2'-deoxyguanosine in DNA</text>
        <dbReference type="Rhea" id="RHEA:24000"/>
        <dbReference type="Rhea" id="RHEA-COMP:10131"/>
        <dbReference type="Rhea" id="RHEA-COMP:10132"/>
        <dbReference type="Rhea" id="RHEA-COMP:11367"/>
        <dbReference type="Rhea" id="RHEA-COMP:11368"/>
        <dbReference type="ChEBI" id="CHEBI:29950"/>
        <dbReference type="ChEBI" id="CHEBI:82612"/>
        <dbReference type="ChEBI" id="CHEBI:85445"/>
        <dbReference type="ChEBI" id="CHEBI:85448"/>
        <dbReference type="EC" id="2.1.1.63"/>
    </reaction>
</comment>
<dbReference type="GO" id="GO:0032259">
    <property type="term" value="P:methylation"/>
    <property type="evidence" value="ECO:0007669"/>
    <property type="project" value="UniProtKB-KW"/>
</dbReference>
<keyword evidence="2 5" id="KW-0489">Methyltransferase</keyword>
<dbReference type="NCBIfam" id="TIGR00589">
    <property type="entry name" value="ogt"/>
    <property type="match status" value="1"/>
</dbReference>
<dbReference type="EMBL" id="JAHQZT010000006">
    <property type="protein sequence ID" value="MBV0932898.1"/>
    <property type="molecule type" value="Genomic_DNA"/>
</dbReference>